<name>A0ABX7AL57_9BACI</name>
<dbReference type="Gene3D" id="3.40.710.10">
    <property type="entry name" value="DD-peptidase/beta-lactamase superfamily"/>
    <property type="match status" value="1"/>
</dbReference>
<dbReference type="RefSeq" id="WP_053597240.1">
    <property type="nucleotide sequence ID" value="NZ_CP067341.1"/>
</dbReference>
<accession>A0ABX7AL57</accession>
<dbReference type="EMBL" id="CP067341">
    <property type="protein sequence ID" value="QQP10590.1"/>
    <property type="molecule type" value="Genomic_DNA"/>
</dbReference>
<keyword evidence="3" id="KW-0378">Hydrolase</keyword>
<gene>
    <name evidence="3" type="ORF">FJQ98_15095</name>
</gene>
<dbReference type="GO" id="GO:0016787">
    <property type="term" value="F:hydrolase activity"/>
    <property type="evidence" value="ECO:0007669"/>
    <property type="project" value="UniProtKB-KW"/>
</dbReference>
<proteinExistence type="predicted"/>
<dbReference type="Proteomes" id="UP000596049">
    <property type="component" value="Chromosome"/>
</dbReference>
<dbReference type="InterPro" id="IPR050491">
    <property type="entry name" value="AmpC-like"/>
</dbReference>
<dbReference type="SUPFAM" id="SSF56601">
    <property type="entry name" value="beta-lactamase/transpeptidase-like"/>
    <property type="match status" value="1"/>
</dbReference>
<feature type="coiled-coil region" evidence="1">
    <location>
        <begin position="365"/>
        <end position="392"/>
    </location>
</feature>
<keyword evidence="4" id="KW-1185">Reference proteome</keyword>
<dbReference type="Gene3D" id="2.40.128.600">
    <property type="match status" value="1"/>
</dbReference>
<evidence type="ECO:0000259" key="2">
    <source>
        <dbReference type="Pfam" id="PF00144"/>
    </source>
</evidence>
<evidence type="ECO:0000313" key="4">
    <source>
        <dbReference type="Proteomes" id="UP000596049"/>
    </source>
</evidence>
<keyword evidence="1" id="KW-0175">Coiled coil</keyword>
<dbReference type="PANTHER" id="PTHR46825">
    <property type="entry name" value="D-ALANYL-D-ALANINE-CARBOXYPEPTIDASE/ENDOPEPTIDASE AMPH"/>
    <property type="match status" value="1"/>
</dbReference>
<dbReference type="PANTHER" id="PTHR46825:SF15">
    <property type="entry name" value="BETA-LACTAMASE-RELATED DOMAIN-CONTAINING PROTEIN"/>
    <property type="match status" value="1"/>
</dbReference>
<sequence>MDKVLQTRLEKLVHDTKEQYGLPSLTVSVSKGSDEFHYSIGAADLEEENKATVNTVYCIGSSTKAFIALSLCILSEKGKIDLDMPVKTYLPNFEMYDEYSTEHLTIRDALSHRSGLPRHDTSWLNTPERTTKEQVETLAFLPPAWPLRYRFHYQNHMFMVATLLVEKVGGIPWGDFVKENILLPLGMNSTYIYGDLIRDDDSRKARPYINSGGQIYRIPYNYAKTSGGAGTMYSSTVDMLKWLKFQLNGNGQVLGKEMLQEMHSPQIIIRDGDIFNIMFPEIQFTSYGLAWFIESYRGQKIVHHGGTLDGFKSQQIFVPEKDIAISILCNLNQTTAVTSIGYAILDELMGFEPLDWMNRYIDASAKLSAEKIEETRDALKNANNMKSKCENRDSYIGTYSNRAYGKAIVLENDGQIYLQMIGLTLPIIPTGKDKFHLAVESYGICFPVTFKRDETGKVTKLLIPLEESLKEAIPFYAED</sequence>
<evidence type="ECO:0000313" key="3">
    <source>
        <dbReference type="EMBL" id="QQP10590.1"/>
    </source>
</evidence>
<protein>
    <submittedName>
        <fullName evidence="3">Serine hydrolase</fullName>
    </submittedName>
</protein>
<organism evidence="3 4">
    <name type="scientific">Lysinibacillus agricola</name>
    <dbReference type="NCBI Taxonomy" id="2590012"/>
    <lineage>
        <taxon>Bacteria</taxon>
        <taxon>Bacillati</taxon>
        <taxon>Bacillota</taxon>
        <taxon>Bacilli</taxon>
        <taxon>Bacillales</taxon>
        <taxon>Bacillaceae</taxon>
        <taxon>Lysinibacillus</taxon>
    </lineage>
</organism>
<feature type="domain" description="Beta-lactamase-related" evidence="2">
    <location>
        <begin position="10"/>
        <end position="337"/>
    </location>
</feature>
<dbReference type="InterPro" id="IPR012338">
    <property type="entry name" value="Beta-lactam/transpept-like"/>
</dbReference>
<dbReference type="Pfam" id="PF00144">
    <property type="entry name" value="Beta-lactamase"/>
    <property type="match status" value="1"/>
</dbReference>
<dbReference type="InterPro" id="IPR001466">
    <property type="entry name" value="Beta-lactam-related"/>
</dbReference>
<evidence type="ECO:0000256" key="1">
    <source>
        <dbReference type="SAM" id="Coils"/>
    </source>
</evidence>
<reference evidence="3 4" key="1">
    <citation type="submission" date="2020-01" db="EMBL/GenBank/DDBJ databases">
        <authorList>
            <person name="Liu G."/>
            <person name="Liu B."/>
        </authorList>
    </citation>
    <scope>NUCLEOTIDE SEQUENCE [LARGE SCALE GENOMIC DNA]</scope>
    <source>
        <strain evidence="3 4">FJAT-51161</strain>
    </source>
</reference>